<protein>
    <submittedName>
        <fullName evidence="2">Uncharacterized protein</fullName>
    </submittedName>
</protein>
<keyword evidence="1" id="KW-0472">Membrane</keyword>
<gene>
    <name evidence="2" type="ORF">D5086_0000078320</name>
</gene>
<accession>A0A4U5QNL3</accession>
<name>A0A4U5QNL3_POPAL</name>
<organism evidence="2">
    <name type="scientific">Populus alba</name>
    <name type="common">White poplar</name>
    <dbReference type="NCBI Taxonomy" id="43335"/>
    <lineage>
        <taxon>Eukaryota</taxon>
        <taxon>Viridiplantae</taxon>
        <taxon>Streptophyta</taxon>
        <taxon>Embryophyta</taxon>
        <taxon>Tracheophyta</taxon>
        <taxon>Spermatophyta</taxon>
        <taxon>Magnoliopsida</taxon>
        <taxon>eudicotyledons</taxon>
        <taxon>Gunneridae</taxon>
        <taxon>Pentapetalae</taxon>
        <taxon>rosids</taxon>
        <taxon>fabids</taxon>
        <taxon>Malpighiales</taxon>
        <taxon>Salicaceae</taxon>
        <taxon>Saliceae</taxon>
        <taxon>Populus</taxon>
    </lineage>
</organism>
<dbReference type="STRING" id="43335.A0A4U5QNL3"/>
<dbReference type="AlphaFoldDB" id="A0A4U5QNL3"/>
<reference evidence="2" key="1">
    <citation type="submission" date="2018-10" db="EMBL/GenBank/DDBJ databases">
        <title>Population genomic analysis revealed the cold adaptation of white poplar.</title>
        <authorList>
            <person name="Liu Y.-J."/>
        </authorList>
    </citation>
    <scope>NUCLEOTIDE SEQUENCE [LARGE SCALE GENOMIC DNA]</scope>
    <source>
        <strain evidence="2">PAL-ZL1</strain>
    </source>
</reference>
<evidence type="ECO:0000256" key="1">
    <source>
        <dbReference type="SAM" id="Phobius"/>
    </source>
</evidence>
<proteinExistence type="predicted"/>
<sequence>MAVFGANLTMSLSILFGLLLILQSMFTLIILGHSLIILLPLFLSTLGYRWYEVHGSPMFILCKRLKHLKGPKLNKLHFSHISDRVARAEAAMDAHQTLSSNDRGNTQLYAIDKHLQQHLIHLKAAERHDGTFTSFVDEVGAVFVDFYSQLLGTPKATLPLDVTVIQHGPCLDTDSLASLLASVSDMDIKYALFAIDDAKALGPDGFSCFFKKS</sequence>
<comment type="caution">
    <text evidence="2">The sequence shown here is derived from an EMBL/GenBank/DDBJ whole genome shotgun (WGS) entry which is preliminary data.</text>
</comment>
<evidence type="ECO:0000313" key="2">
    <source>
        <dbReference type="EMBL" id="TKS10927.1"/>
    </source>
</evidence>
<dbReference type="EMBL" id="RCHU01000221">
    <property type="protein sequence ID" value="TKS10927.1"/>
    <property type="molecule type" value="Genomic_DNA"/>
</dbReference>
<keyword evidence="1" id="KW-1133">Transmembrane helix</keyword>
<keyword evidence="1" id="KW-0812">Transmembrane</keyword>
<feature type="transmembrane region" description="Helical" evidence="1">
    <location>
        <begin position="12"/>
        <end position="43"/>
    </location>
</feature>